<dbReference type="AlphaFoldDB" id="A0AAW1PGZ5"/>
<dbReference type="InterPro" id="IPR013083">
    <property type="entry name" value="Znf_RING/FYVE/PHD"/>
</dbReference>
<evidence type="ECO:0000256" key="5">
    <source>
        <dbReference type="SAM" id="Coils"/>
    </source>
</evidence>
<dbReference type="PROSITE" id="PS50089">
    <property type="entry name" value="ZF_RING_2"/>
    <property type="match status" value="1"/>
</dbReference>
<evidence type="ECO:0000259" key="8">
    <source>
        <dbReference type="PROSITE" id="PS50271"/>
    </source>
</evidence>
<dbReference type="Gene3D" id="3.30.40.10">
    <property type="entry name" value="Zinc/RING finger domain, C3HC4 (zinc finger)"/>
    <property type="match status" value="2"/>
</dbReference>
<dbReference type="InterPro" id="IPR011422">
    <property type="entry name" value="BRAP2/ETP1_RRM"/>
</dbReference>
<feature type="region of interest" description="Disordered" evidence="6">
    <location>
        <begin position="515"/>
        <end position="539"/>
    </location>
</feature>
<evidence type="ECO:0000256" key="1">
    <source>
        <dbReference type="ARBA" id="ARBA00022723"/>
    </source>
</evidence>
<dbReference type="SMART" id="SM00290">
    <property type="entry name" value="ZnF_UBP"/>
    <property type="match status" value="1"/>
</dbReference>
<dbReference type="InterPro" id="IPR001841">
    <property type="entry name" value="Znf_RING"/>
</dbReference>
<dbReference type="EMBL" id="JALJOR010000011">
    <property type="protein sequence ID" value="KAK9808671.1"/>
    <property type="molecule type" value="Genomic_DNA"/>
</dbReference>
<reference evidence="9 10" key="1">
    <citation type="journal article" date="2024" name="Nat. Commun.">
        <title>Phylogenomics reveals the evolutionary origins of lichenization in chlorophyte algae.</title>
        <authorList>
            <person name="Puginier C."/>
            <person name="Libourel C."/>
            <person name="Otte J."/>
            <person name="Skaloud P."/>
            <person name="Haon M."/>
            <person name="Grisel S."/>
            <person name="Petersen M."/>
            <person name="Berrin J.G."/>
            <person name="Delaux P.M."/>
            <person name="Dal Grande F."/>
            <person name="Keller J."/>
        </authorList>
    </citation>
    <scope>NUCLEOTIDE SEQUENCE [LARGE SCALE GENOMIC DNA]</scope>
    <source>
        <strain evidence="9 10">SAG 2043</strain>
    </source>
</reference>
<dbReference type="InterPro" id="IPR047243">
    <property type="entry name" value="RING-H2_BRAP2"/>
</dbReference>
<evidence type="ECO:0000313" key="9">
    <source>
        <dbReference type="EMBL" id="KAK9808671.1"/>
    </source>
</evidence>
<keyword evidence="5" id="KW-0175">Coiled coil</keyword>
<proteinExistence type="predicted"/>
<protein>
    <recommendedName>
        <fullName evidence="11">BRCA1-associated protein</fullName>
    </recommendedName>
</protein>
<dbReference type="GO" id="GO:0008270">
    <property type="term" value="F:zinc ion binding"/>
    <property type="evidence" value="ECO:0007669"/>
    <property type="project" value="UniProtKB-KW"/>
</dbReference>
<evidence type="ECO:0000259" key="7">
    <source>
        <dbReference type="PROSITE" id="PS50089"/>
    </source>
</evidence>
<dbReference type="Proteomes" id="UP001489004">
    <property type="component" value="Unassembled WGS sequence"/>
</dbReference>
<evidence type="ECO:0000256" key="3">
    <source>
        <dbReference type="ARBA" id="ARBA00022833"/>
    </source>
</evidence>
<dbReference type="SUPFAM" id="SSF57850">
    <property type="entry name" value="RING/U-box"/>
    <property type="match status" value="1"/>
</dbReference>
<dbReference type="SMART" id="SM00184">
    <property type="entry name" value="RING"/>
    <property type="match status" value="1"/>
</dbReference>
<evidence type="ECO:0000256" key="4">
    <source>
        <dbReference type="PROSITE-ProRule" id="PRU00502"/>
    </source>
</evidence>
<keyword evidence="2 4" id="KW-0863">Zinc-finger</keyword>
<keyword evidence="1" id="KW-0479">Metal-binding</keyword>
<feature type="region of interest" description="Disordered" evidence="6">
    <location>
        <begin position="317"/>
        <end position="338"/>
    </location>
</feature>
<evidence type="ECO:0008006" key="11">
    <source>
        <dbReference type="Google" id="ProtNLM"/>
    </source>
</evidence>
<name>A0AAW1PGZ5_9CHLO</name>
<dbReference type="GO" id="GO:0016567">
    <property type="term" value="P:protein ubiquitination"/>
    <property type="evidence" value="ECO:0007669"/>
    <property type="project" value="TreeGrafter"/>
</dbReference>
<evidence type="ECO:0000313" key="10">
    <source>
        <dbReference type="Proteomes" id="UP001489004"/>
    </source>
</evidence>
<keyword evidence="10" id="KW-1185">Reference proteome</keyword>
<feature type="domain" description="RING-type" evidence="7">
    <location>
        <begin position="194"/>
        <end position="234"/>
    </location>
</feature>
<dbReference type="GO" id="GO:0007265">
    <property type="term" value="P:Ras protein signal transduction"/>
    <property type="evidence" value="ECO:0007669"/>
    <property type="project" value="TreeGrafter"/>
</dbReference>
<dbReference type="CDD" id="cd16457">
    <property type="entry name" value="RING-H2_BRAP2"/>
    <property type="match status" value="1"/>
</dbReference>
<dbReference type="PANTHER" id="PTHR24007:SF7">
    <property type="entry name" value="BRCA1-ASSOCIATED PROTEIN"/>
    <property type="match status" value="1"/>
</dbReference>
<accession>A0AAW1PGZ5</accession>
<feature type="compositionally biased region" description="Basic residues" evidence="6">
    <location>
        <begin position="530"/>
        <end position="539"/>
    </location>
</feature>
<feature type="coiled-coil region" evidence="5">
    <location>
        <begin position="441"/>
        <end position="500"/>
    </location>
</feature>
<dbReference type="InterPro" id="IPR001607">
    <property type="entry name" value="Znf_UBP"/>
</dbReference>
<dbReference type="Pfam" id="PF13639">
    <property type="entry name" value="zf-RING_2"/>
    <property type="match status" value="1"/>
</dbReference>
<evidence type="ECO:0000256" key="2">
    <source>
        <dbReference type="ARBA" id="ARBA00022771"/>
    </source>
</evidence>
<gene>
    <name evidence="9" type="ORF">WJX72_001734</name>
</gene>
<dbReference type="GO" id="GO:0005737">
    <property type="term" value="C:cytoplasm"/>
    <property type="evidence" value="ECO:0007669"/>
    <property type="project" value="TreeGrafter"/>
</dbReference>
<dbReference type="PANTHER" id="PTHR24007">
    <property type="entry name" value="BRCA1-ASSOCIATED PROTEIN"/>
    <property type="match status" value="1"/>
</dbReference>
<comment type="caution">
    <text evidence="9">The sequence shown here is derived from an EMBL/GenBank/DDBJ whole genome shotgun (WGS) entry which is preliminary data.</text>
</comment>
<dbReference type="Pfam" id="PF07576">
    <property type="entry name" value="BRAP2"/>
    <property type="match status" value="1"/>
</dbReference>
<evidence type="ECO:0000256" key="6">
    <source>
        <dbReference type="SAM" id="MobiDB-lite"/>
    </source>
</evidence>
<feature type="domain" description="UBP-type" evidence="8">
    <location>
        <begin position="231"/>
        <end position="322"/>
    </location>
</feature>
<dbReference type="Pfam" id="PF02148">
    <property type="entry name" value="zf-UBP"/>
    <property type="match status" value="1"/>
</dbReference>
<dbReference type="PROSITE" id="PS50271">
    <property type="entry name" value="ZF_UBP"/>
    <property type="match status" value="1"/>
</dbReference>
<dbReference type="GO" id="GO:0061630">
    <property type="term" value="F:ubiquitin protein ligase activity"/>
    <property type="evidence" value="ECO:0007669"/>
    <property type="project" value="TreeGrafter"/>
</dbReference>
<keyword evidence="3" id="KW-0862">Zinc</keyword>
<organism evidence="9 10">
    <name type="scientific">[Myrmecia] bisecta</name>
    <dbReference type="NCBI Taxonomy" id="41462"/>
    <lineage>
        <taxon>Eukaryota</taxon>
        <taxon>Viridiplantae</taxon>
        <taxon>Chlorophyta</taxon>
        <taxon>core chlorophytes</taxon>
        <taxon>Trebouxiophyceae</taxon>
        <taxon>Trebouxiales</taxon>
        <taxon>Trebouxiaceae</taxon>
        <taxon>Myrmecia</taxon>
    </lineage>
</organism>
<sequence>MYAVVCTQRSAADEQISEEASRLAAELLTEAAAESSGQDDADVSTIEFSAGNPRVEHITGVVHLYRHVPSRDEAEAQGTVLLPEDRGERLCVLSLPLDMGVADFCAFVGGYLPKVREMRLVRREGGRTTCLVLVRFDSLATADDFFRDFNARPFSSLEPDVVCRLVYVKDIQITSTEEGESPKPPAGQTELPTCPVCLERLDAHISGVVTTVCNHKFHNECLQRWGDTSCPVCRYCASATSTTSHCSTCGTSQDLWICLICGHIGCGRYREGHAVDHWREHSHCYALELETQRVWDYVSDGYVHRLIQSKTDGKLVEVPSPAPAPAEGRAGRSCSGTGEGLADSYHDQYGEDLQTAMMKSVRESAAVEFDHLLVTQLESQRMYFEGLINKARLEAESRVAEAQGAADKSEAVAHAARAEAHEADCVRRGAERKCIDLTGKITKLAQERDELLALNKSLRDNQSDLKVRLESVTSQAGLAAAESARRIQDLEEQLRDLMFTLEAQASIQGNHELRNATVLPMPVPAEQPQTKRRTARRQR</sequence>